<dbReference type="PANTHER" id="PTHR45809:SF3">
    <property type="entry name" value="VIRAL IAP-ASSOCIATED FACTOR HOMOLOG"/>
    <property type="match status" value="1"/>
</dbReference>
<evidence type="ECO:0000313" key="3">
    <source>
        <dbReference type="EMBL" id="CRZ10743.1"/>
    </source>
</evidence>
<evidence type="ECO:0000259" key="2">
    <source>
        <dbReference type="Pfam" id="PF02114"/>
    </source>
</evidence>
<organism evidence="3">
    <name type="scientific">Spongospora subterranea</name>
    <dbReference type="NCBI Taxonomy" id="70186"/>
    <lineage>
        <taxon>Eukaryota</taxon>
        <taxon>Sar</taxon>
        <taxon>Rhizaria</taxon>
        <taxon>Endomyxa</taxon>
        <taxon>Phytomyxea</taxon>
        <taxon>Plasmodiophorida</taxon>
        <taxon>Plasmodiophoridae</taxon>
        <taxon>Spongospora</taxon>
    </lineage>
</organism>
<sequence>SGAYCVRMAGKTEWEDALIRHGIMQAPERKPTDEEKHMAALEALESVNPLDSLSLKQLQECEDDIDEDSLEFYRRKRLQELKQLRSVNRFGSLYHVGQTDYKEAVTIASDESFVVVHLMDNGSEACALLNRCLAEVARRFPAVKFVKIVAQEAIAKFPPGNCPTVLVYRRGQVLAQFLHLTAWAGMKTNADVVEWVLSRAVDGILQSQLDEDPRRALDQTKISYGASKSIDDVSDDDDDW</sequence>
<dbReference type="InterPro" id="IPR051498">
    <property type="entry name" value="Phosducin-like_chap/apop_reg"/>
</dbReference>
<dbReference type="GO" id="GO:0006457">
    <property type="term" value="P:protein folding"/>
    <property type="evidence" value="ECO:0007669"/>
    <property type="project" value="TreeGrafter"/>
</dbReference>
<reference evidence="3" key="1">
    <citation type="submission" date="2015-04" db="EMBL/GenBank/DDBJ databases">
        <title>The genome sequence of the plant pathogenic Rhizarian Plasmodiophora brassicae reveals insights in its biotrophic life cycle and the origin of chitin synthesis.</title>
        <authorList>
            <person name="Schwelm A."/>
            <person name="Fogelqvist J."/>
            <person name="Knaust A."/>
            <person name="Julke S."/>
            <person name="Lilja T."/>
            <person name="Dhandapani V."/>
            <person name="Bonilla-Rosso G."/>
            <person name="Karlsson M."/>
            <person name="Shevchenko A."/>
            <person name="Choi S.R."/>
            <person name="Kim H.G."/>
            <person name="Park J.Y."/>
            <person name="Lim Y.P."/>
            <person name="Ludwig-Muller J."/>
            <person name="Dixelius C."/>
        </authorList>
    </citation>
    <scope>NUCLEOTIDE SEQUENCE</scope>
    <source>
        <tissue evidence="3">Potato root galls</tissue>
    </source>
</reference>
<dbReference type="InterPro" id="IPR036249">
    <property type="entry name" value="Thioredoxin-like_sf"/>
</dbReference>
<dbReference type="Pfam" id="PF02114">
    <property type="entry name" value="Phosducin"/>
    <property type="match status" value="1"/>
</dbReference>
<proteinExistence type="inferred from homology"/>
<dbReference type="AlphaFoldDB" id="A0A0H5R9E4"/>
<dbReference type="GO" id="GO:0005737">
    <property type="term" value="C:cytoplasm"/>
    <property type="evidence" value="ECO:0007669"/>
    <property type="project" value="TreeGrafter"/>
</dbReference>
<dbReference type="EMBL" id="HACM01010301">
    <property type="protein sequence ID" value="CRZ10743.1"/>
    <property type="molecule type" value="Transcribed_RNA"/>
</dbReference>
<dbReference type="InterPro" id="IPR024253">
    <property type="entry name" value="Phosducin_thioredoxin-like_dom"/>
</dbReference>
<dbReference type="SUPFAM" id="SSF52833">
    <property type="entry name" value="Thioredoxin-like"/>
    <property type="match status" value="1"/>
</dbReference>
<feature type="non-terminal residue" evidence="3">
    <location>
        <position position="1"/>
    </location>
</feature>
<comment type="similarity">
    <text evidence="1">Belongs to the phosducin family.</text>
</comment>
<dbReference type="Gene3D" id="3.40.30.10">
    <property type="entry name" value="Glutaredoxin"/>
    <property type="match status" value="1"/>
</dbReference>
<dbReference type="PANTHER" id="PTHR45809">
    <property type="entry name" value="VIRAL IAP-ASSOCIATED FACTOR HOMOLOG"/>
    <property type="match status" value="1"/>
</dbReference>
<protein>
    <recommendedName>
        <fullName evidence="2">Phosducin domain-containing protein</fullName>
    </recommendedName>
</protein>
<feature type="domain" description="Phosducin" evidence="2">
    <location>
        <begin position="58"/>
        <end position="186"/>
    </location>
</feature>
<evidence type="ECO:0000256" key="1">
    <source>
        <dbReference type="ARBA" id="ARBA00009686"/>
    </source>
</evidence>
<name>A0A0H5R9E4_9EUKA</name>
<accession>A0A0H5R9E4</accession>